<keyword evidence="2" id="KW-1185">Reference proteome</keyword>
<reference evidence="1 2" key="1">
    <citation type="submission" date="2021-05" db="EMBL/GenBank/DDBJ databases">
        <title>Genome Assembly of Synthetic Allotetraploid Brassica napus Reveals Homoeologous Exchanges between Subgenomes.</title>
        <authorList>
            <person name="Davis J.T."/>
        </authorList>
    </citation>
    <scope>NUCLEOTIDE SEQUENCE [LARGE SCALE GENOMIC DNA]</scope>
    <source>
        <strain evidence="2">cv. Da-Ae</strain>
        <tissue evidence="1">Seedling</tissue>
    </source>
</reference>
<gene>
    <name evidence="1" type="ORF">HID58_018476</name>
</gene>
<organism evidence="1 2">
    <name type="scientific">Brassica napus</name>
    <name type="common">Rape</name>
    <dbReference type="NCBI Taxonomy" id="3708"/>
    <lineage>
        <taxon>Eukaryota</taxon>
        <taxon>Viridiplantae</taxon>
        <taxon>Streptophyta</taxon>
        <taxon>Embryophyta</taxon>
        <taxon>Tracheophyta</taxon>
        <taxon>Spermatophyta</taxon>
        <taxon>Magnoliopsida</taxon>
        <taxon>eudicotyledons</taxon>
        <taxon>Gunneridae</taxon>
        <taxon>Pentapetalae</taxon>
        <taxon>rosids</taxon>
        <taxon>malvids</taxon>
        <taxon>Brassicales</taxon>
        <taxon>Brassicaceae</taxon>
        <taxon>Brassiceae</taxon>
        <taxon>Brassica</taxon>
    </lineage>
</organism>
<name>A0ABQ8DA32_BRANA</name>
<dbReference type="Proteomes" id="UP000824890">
    <property type="component" value="Unassembled WGS sequence"/>
</dbReference>
<accession>A0ABQ8DA32</accession>
<proteinExistence type="predicted"/>
<sequence length="201" mass="22736">TLPGPPSMEIMSSSTLAHSRLFAQQIPLDEILLFCYYCCSVTEYNIKVRSWITFDTSDSPLGYSSSKHFETTMVTLALAVGVCGARAGTSNLTQRIGKKIIRRFEENVEEAAGTEEAEADAECQKFIEKRNSSSSFRTYSALIDRGRRRSGCFLYKHEMDKRDAPLVSELVEHFSKVNHPDFYLTYQVTTLILLTVMILSY</sequence>
<comment type="caution">
    <text evidence="1">The sequence shown here is derived from an EMBL/GenBank/DDBJ whole genome shotgun (WGS) entry which is preliminary data.</text>
</comment>
<evidence type="ECO:0000313" key="2">
    <source>
        <dbReference type="Proteomes" id="UP000824890"/>
    </source>
</evidence>
<dbReference type="EMBL" id="JAGKQM010000005">
    <property type="protein sequence ID" value="KAH0926220.1"/>
    <property type="molecule type" value="Genomic_DNA"/>
</dbReference>
<protein>
    <submittedName>
        <fullName evidence="1">Uncharacterized protein</fullName>
    </submittedName>
</protein>
<feature type="non-terminal residue" evidence="1">
    <location>
        <position position="1"/>
    </location>
</feature>
<evidence type="ECO:0000313" key="1">
    <source>
        <dbReference type="EMBL" id="KAH0926220.1"/>
    </source>
</evidence>